<dbReference type="KEGG" id="wci:WS105_0757"/>
<accession>A0A075TVP4</accession>
<keyword evidence="1" id="KW-1133">Transmembrane helix</keyword>
<reference evidence="2 3" key="1">
    <citation type="journal article" date="2014" name="Genome Announc.">
        <title>Complete Genome Sequences of Fish Pathogenic Weissella ceti Strains WS74 and WS105.</title>
        <authorList>
            <person name="Figueiredo H.C."/>
            <person name="Leal C.A."/>
            <person name="Dorella F.A."/>
            <person name="Carvalho A.F."/>
            <person name="Soares S.C."/>
            <person name="Pereira F.L."/>
            <person name="Azevedo V.A."/>
        </authorList>
    </citation>
    <scope>NUCLEOTIDE SEQUENCE [LARGE SCALE GENOMIC DNA]</scope>
    <source>
        <strain evidence="2 3">WS74</strain>
    </source>
</reference>
<name>A0A075TVP4_9LACO</name>
<keyword evidence="3" id="KW-1185">Reference proteome</keyword>
<proteinExistence type="predicted"/>
<evidence type="ECO:0000256" key="1">
    <source>
        <dbReference type="SAM" id="Phobius"/>
    </source>
</evidence>
<dbReference type="STRING" id="759620.WS105_0757"/>
<evidence type="ECO:0000313" key="2">
    <source>
        <dbReference type="EMBL" id="AIM62949.1"/>
    </source>
</evidence>
<dbReference type="AlphaFoldDB" id="A0A075TVP4"/>
<reference evidence="3" key="2">
    <citation type="submission" date="2014-08" db="EMBL/GenBank/DDBJ databases">
        <title>Complete genome of Weissella ceti strain WS74 isolated from diseased rainbow trout in Brazil.</title>
        <authorList>
            <person name="Figueiredo H.C.P."/>
            <person name="Leal C.A.G."/>
            <person name="Pereira F.L."/>
            <person name="Soares S.C."/>
            <person name="Dorella F.A."/>
            <person name="Carvalho A.F."/>
            <person name="Azevedo V.A.C."/>
        </authorList>
    </citation>
    <scope>NUCLEOTIDE SEQUENCE [LARGE SCALE GENOMIC DNA]</scope>
    <source>
        <strain evidence="3">WS74</strain>
    </source>
</reference>
<dbReference type="RefSeq" id="WP_009496488.1">
    <property type="nucleotide sequence ID" value="NZ_CP009223.1"/>
</dbReference>
<dbReference type="KEGG" id="wct:WS74_0697"/>
<dbReference type="Proteomes" id="UP000029079">
    <property type="component" value="Chromosome"/>
</dbReference>
<keyword evidence="1" id="KW-0472">Membrane</keyword>
<dbReference type="PATRIC" id="fig|759620.7.peg.720"/>
<evidence type="ECO:0000313" key="3">
    <source>
        <dbReference type="Proteomes" id="UP000029079"/>
    </source>
</evidence>
<keyword evidence="1" id="KW-0812">Transmembrane</keyword>
<dbReference type="EMBL" id="CP009223">
    <property type="protein sequence ID" value="AIM62949.1"/>
    <property type="molecule type" value="Genomic_DNA"/>
</dbReference>
<feature type="transmembrane region" description="Helical" evidence="1">
    <location>
        <begin position="33"/>
        <end position="50"/>
    </location>
</feature>
<feature type="transmembrane region" description="Helical" evidence="1">
    <location>
        <begin position="62"/>
        <end position="81"/>
    </location>
</feature>
<protein>
    <submittedName>
        <fullName evidence="2">Prophage protein</fullName>
    </submittedName>
</protein>
<organism evidence="2 3">
    <name type="scientific">Weissella ceti</name>
    <dbReference type="NCBI Taxonomy" id="759620"/>
    <lineage>
        <taxon>Bacteria</taxon>
        <taxon>Bacillati</taxon>
        <taxon>Bacillota</taxon>
        <taxon>Bacilli</taxon>
        <taxon>Lactobacillales</taxon>
        <taxon>Lactobacillaceae</taxon>
        <taxon>Weissella</taxon>
    </lineage>
</organism>
<gene>
    <name evidence="2" type="ORF">WS74_0697</name>
</gene>
<dbReference type="KEGG" id="wce:WS08_0695"/>
<sequence>MKKQNEKIILPVIGILLGGLALFLSWIPLVNNLAFGLALFGIVITIMSFIKNWKRTKNLTWISLALSIIAGGIVLLTQSSFSKTVNHVNSSISSSTTNN</sequence>
<feature type="transmembrane region" description="Helical" evidence="1">
    <location>
        <begin position="7"/>
        <end position="27"/>
    </location>
</feature>